<protein>
    <recommendedName>
        <fullName evidence="3 10">Beta-glucosidase</fullName>
        <ecNumber evidence="3 10">3.2.1.21</ecNumber>
    </recommendedName>
</protein>
<reference evidence="12" key="1">
    <citation type="journal article" date="2019" name="Int. J. Syst. Evol. Microbiol.">
        <title>The Global Catalogue of Microorganisms (GCM) 10K type strain sequencing project: providing services to taxonomists for standard genome sequencing and annotation.</title>
        <authorList>
            <consortium name="The Broad Institute Genomics Platform"/>
            <consortium name="The Broad Institute Genome Sequencing Center for Infectious Disease"/>
            <person name="Wu L."/>
            <person name="Ma J."/>
        </authorList>
    </citation>
    <scope>NUCLEOTIDE SEQUENCE [LARGE SCALE GENOMIC DNA]</scope>
    <source>
        <strain evidence="12">JCM 16544</strain>
    </source>
</reference>
<dbReference type="PANTHER" id="PTHR10353">
    <property type="entry name" value="GLYCOSYL HYDROLASE"/>
    <property type="match status" value="1"/>
</dbReference>
<evidence type="ECO:0000313" key="11">
    <source>
        <dbReference type="EMBL" id="GAA3641781.1"/>
    </source>
</evidence>
<dbReference type="SUPFAM" id="SSF51445">
    <property type="entry name" value="(Trans)glycosidases"/>
    <property type="match status" value="1"/>
</dbReference>
<evidence type="ECO:0000256" key="8">
    <source>
        <dbReference type="ARBA" id="ARBA00023326"/>
    </source>
</evidence>
<keyword evidence="5" id="KW-0136">Cellulose degradation</keyword>
<dbReference type="Pfam" id="PF00232">
    <property type="entry name" value="Glyco_hydro_1"/>
    <property type="match status" value="1"/>
</dbReference>
<evidence type="ECO:0000256" key="3">
    <source>
        <dbReference type="ARBA" id="ARBA00012744"/>
    </source>
</evidence>
<dbReference type="PANTHER" id="PTHR10353:SF36">
    <property type="entry name" value="LP05116P"/>
    <property type="match status" value="1"/>
</dbReference>
<evidence type="ECO:0000256" key="7">
    <source>
        <dbReference type="ARBA" id="ARBA00023295"/>
    </source>
</evidence>
<evidence type="ECO:0000256" key="4">
    <source>
        <dbReference type="ARBA" id="ARBA00022801"/>
    </source>
</evidence>
<comment type="catalytic activity">
    <reaction evidence="1 10">
        <text>Hydrolysis of terminal, non-reducing beta-D-glucosyl residues with release of beta-D-glucose.</text>
        <dbReference type="EC" id="3.2.1.21"/>
    </reaction>
</comment>
<dbReference type="NCBIfam" id="TIGR03356">
    <property type="entry name" value="BGL"/>
    <property type="match status" value="1"/>
</dbReference>
<keyword evidence="6" id="KW-0119">Carbohydrate metabolism</keyword>
<organism evidence="11 12">
    <name type="scientific">Microbacterium awajiense</name>
    <dbReference type="NCBI Taxonomy" id="415214"/>
    <lineage>
        <taxon>Bacteria</taxon>
        <taxon>Bacillati</taxon>
        <taxon>Actinomycetota</taxon>
        <taxon>Actinomycetes</taxon>
        <taxon>Micrococcales</taxon>
        <taxon>Microbacteriaceae</taxon>
        <taxon>Microbacterium</taxon>
    </lineage>
</organism>
<comment type="caution">
    <text evidence="11">The sequence shown here is derived from an EMBL/GenBank/DDBJ whole genome shotgun (WGS) entry which is preliminary data.</text>
</comment>
<keyword evidence="8" id="KW-0624">Polysaccharide degradation</keyword>
<dbReference type="InterPro" id="IPR033132">
    <property type="entry name" value="GH_1_N_CS"/>
</dbReference>
<accession>A0ABP7AVM1</accession>
<sequence>MTSARFPDDFVFGTATSAFQIEGGWDADGKGPSIWDTFSRRPGAIWQDQRADVSCDHYHRSAEDVRLLSSIGVDAYRFSISWPRVLPEGTGRPNPAGLAFYDRLVDDLLAAGIAPSATLFHWDLPQALEDRGGWPSRDSIDWFGEYAGLMFDSLGDRVPQWSTLNEPIALWVGYGLGGFAPGRTDRAAAHQAMHNALVAHGRAVDVFRASRATGEIGIVIDVWKRHPATDHPDDAAAALRGEQDGFRFFFDPLFAGGYDEAMLARFDAQGSGFQIADGDLEQIARPIDFVGLNVYSRIIARADQEVDEWWKALEQHPGGNYLANGMEFYPRAAYDAIRIVTDEYGVDLPIFITENGMSDTVQTSAGETADDDERIRYVSGFLEWIARARAEGADVRGYYLWSLMDNFEWAAGYSQRFGIVHVDWDTLERTPKRSAYWYRDLIASRSLPVESEAST</sequence>
<proteinExistence type="inferred from homology"/>
<comment type="similarity">
    <text evidence="2 10">Belongs to the glycosyl hydrolase 1 family.</text>
</comment>
<evidence type="ECO:0000256" key="1">
    <source>
        <dbReference type="ARBA" id="ARBA00000448"/>
    </source>
</evidence>
<dbReference type="EMBL" id="BAAAYU010000005">
    <property type="protein sequence ID" value="GAA3641781.1"/>
    <property type="molecule type" value="Genomic_DNA"/>
</dbReference>
<dbReference type="EC" id="3.2.1.21" evidence="3 10"/>
<name>A0ABP7AVM1_9MICO</name>
<evidence type="ECO:0000256" key="9">
    <source>
        <dbReference type="PROSITE-ProRule" id="PRU10055"/>
    </source>
</evidence>
<dbReference type="InterPro" id="IPR017853">
    <property type="entry name" value="GH"/>
</dbReference>
<evidence type="ECO:0000256" key="10">
    <source>
        <dbReference type="RuleBase" id="RU361175"/>
    </source>
</evidence>
<evidence type="ECO:0000256" key="2">
    <source>
        <dbReference type="ARBA" id="ARBA00010838"/>
    </source>
</evidence>
<dbReference type="InterPro" id="IPR017736">
    <property type="entry name" value="Glyco_hydro_1_beta-glucosidase"/>
</dbReference>
<dbReference type="PROSITE" id="PS00572">
    <property type="entry name" value="GLYCOSYL_HYDROL_F1_1"/>
    <property type="match status" value="1"/>
</dbReference>
<dbReference type="PRINTS" id="PR00131">
    <property type="entry name" value="GLHYDRLASE1"/>
</dbReference>
<dbReference type="InterPro" id="IPR001360">
    <property type="entry name" value="Glyco_hydro_1"/>
</dbReference>
<dbReference type="Proteomes" id="UP001501697">
    <property type="component" value="Unassembled WGS sequence"/>
</dbReference>
<dbReference type="InterPro" id="IPR018120">
    <property type="entry name" value="Glyco_hydro_1_AS"/>
</dbReference>
<dbReference type="RefSeq" id="WP_344739406.1">
    <property type="nucleotide sequence ID" value="NZ_BAAAYU010000005.1"/>
</dbReference>
<keyword evidence="7 10" id="KW-0326">Glycosidase</keyword>
<dbReference type="PROSITE" id="PS00653">
    <property type="entry name" value="GLYCOSYL_HYDROL_F1_2"/>
    <property type="match status" value="1"/>
</dbReference>
<evidence type="ECO:0000256" key="6">
    <source>
        <dbReference type="ARBA" id="ARBA00023277"/>
    </source>
</evidence>
<evidence type="ECO:0000256" key="5">
    <source>
        <dbReference type="ARBA" id="ARBA00023001"/>
    </source>
</evidence>
<evidence type="ECO:0000313" key="12">
    <source>
        <dbReference type="Proteomes" id="UP001501697"/>
    </source>
</evidence>
<feature type="active site" description="Nucleophile" evidence="9">
    <location>
        <position position="354"/>
    </location>
</feature>
<dbReference type="Gene3D" id="3.20.20.80">
    <property type="entry name" value="Glycosidases"/>
    <property type="match status" value="1"/>
</dbReference>
<keyword evidence="4 10" id="KW-0378">Hydrolase</keyword>
<keyword evidence="12" id="KW-1185">Reference proteome</keyword>
<gene>
    <name evidence="11" type="ORF">GCM10022200_26940</name>
</gene>